<reference evidence="2 3" key="1">
    <citation type="submission" date="2018-05" db="EMBL/GenBank/DDBJ databases">
        <title>Draft genome sequence of Scytalidium lignicola DSM 105466, a ubiquitous saprotrophic fungus.</title>
        <authorList>
            <person name="Buettner E."/>
            <person name="Gebauer A.M."/>
            <person name="Hofrichter M."/>
            <person name="Liers C."/>
            <person name="Kellner H."/>
        </authorList>
    </citation>
    <scope>NUCLEOTIDE SEQUENCE [LARGE SCALE GENOMIC DNA]</scope>
    <source>
        <strain evidence="2 3">DSM 105466</strain>
    </source>
</reference>
<evidence type="ECO:0008006" key="4">
    <source>
        <dbReference type="Google" id="ProtNLM"/>
    </source>
</evidence>
<dbReference type="AlphaFoldDB" id="A0A3E2GSA6"/>
<dbReference type="EMBL" id="NCSJ02000525">
    <property type="protein sequence ID" value="RFU24045.1"/>
    <property type="molecule type" value="Genomic_DNA"/>
</dbReference>
<feature type="transmembrane region" description="Helical" evidence="1">
    <location>
        <begin position="29"/>
        <end position="57"/>
    </location>
</feature>
<keyword evidence="1" id="KW-1133">Transmembrane helix</keyword>
<organism evidence="2 3">
    <name type="scientific">Scytalidium lignicola</name>
    <name type="common">Hyphomycete</name>
    <dbReference type="NCBI Taxonomy" id="5539"/>
    <lineage>
        <taxon>Eukaryota</taxon>
        <taxon>Fungi</taxon>
        <taxon>Dikarya</taxon>
        <taxon>Ascomycota</taxon>
        <taxon>Pezizomycotina</taxon>
        <taxon>Leotiomycetes</taxon>
        <taxon>Leotiomycetes incertae sedis</taxon>
        <taxon>Scytalidium</taxon>
    </lineage>
</organism>
<feature type="non-terminal residue" evidence="2">
    <location>
        <position position="274"/>
    </location>
</feature>
<evidence type="ECO:0000313" key="3">
    <source>
        <dbReference type="Proteomes" id="UP000258309"/>
    </source>
</evidence>
<dbReference type="OrthoDB" id="5399953at2759"/>
<gene>
    <name evidence="2" type="ORF">B7463_g12298</name>
</gene>
<sequence length="274" mass="30806">MDLREGWKKLEPTRRLSIQREFQHCNPRIALLITAGSGAFGLNITAASILIQTAIWWNSSVKCFLSQWIYERVGTAETMKQKYLNIHKNPSYEELIVENKRLKARIRDLEFQIEMSCIVADIYWEGDEVDHQQQDAEDTQSVHVDAAASDARLVDIAPVVCEVGATAVPEEASGDAAKDLIDQQHRQVLCEEVDENEQCNGDETLQDRSAIVVPVLEDVRQLQPKDLTDTSVVAEPRSPGCEKDVGVIRLERSKCMLELRQGHGGRPFLCMASC</sequence>
<dbReference type="SUPFAM" id="SSF52540">
    <property type="entry name" value="P-loop containing nucleoside triphosphate hydrolases"/>
    <property type="match status" value="1"/>
</dbReference>
<protein>
    <recommendedName>
        <fullName evidence="4">Helicase C-terminal domain-containing protein</fullName>
    </recommendedName>
</protein>
<accession>A0A3E2GSA6</accession>
<proteinExistence type="predicted"/>
<comment type="caution">
    <text evidence="2">The sequence shown here is derived from an EMBL/GenBank/DDBJ whole genome shotgun (WGS) entry which is preliminary data.</text>
</comment>
<dbReference type="InterPro" id="IPR027417">
    <property type="entry name" value="P-loop_NTPase"/>
</dbReference>
<name>A0A3E2GSA6_SCYLI</name>
<feature type="non-terminal residue" evidence="2">
    <location>
        <position position="1"/>
    </location>
</feature>
<evidence type="ECO:0000256" key="1">
    <source>
        <dbReference type="SAM" id="Phobius"/>
    </source>
</evidence>
<evidence type="ECO:0000313" key="2">
    <source>
        <dbReference type="EMBL" id="RFU24045.1"/>
    </source>
</evidence>
<keyword evidence="1" id="KW-0472">Membrane</keyword>
<keyword evidence="1" id="KW-0812">Transmembrane</keyword>
<dbReference type="Proteomes" id="UP000258309">
    <property type="component" value="Unassembled WGS sequence"/>
</dbReference>
<keyword evidence="3" id="KW-1185">Reference proteome</keyword>